<keyword evidence="3" id="KW-1185">Reference proteome</keyword>
<feature type="compositionally biased region" description="Basic and acidic residues" evidence="1">
    <location>
        <begin position="9"/>
        <end position="22"/>
    </location>
</feature>
<feature type="compositionally biased region" description="Basic residues" evidence="1">
    <location>
        <begin position="23"/>
        <end position="32"/>
    </location>
</feature>
<dbReference type="Proteomes" id="UP000265520">
    <property type="component" value="Unassembled WGS sequence"/>
</dbReference>
<evidence type="ECO:0000256" key="1">
    <source>
        <dbReference type="SAM" id="MobiDB-lite"/>
    </source>
</evidence>
<dbReference type="AlphaFoldDB" id="A0A392VQI1"/>
<evidence type="ECO:0000313" key="3">
    <source>
        <dbReference type="Proteomes" id="UP000265520"/>
    </source>
</evidence>
<feature type="compositionally biased region" description="Pro residues" evidence="1">
    <location>
        <begin position="48"/>
        <end position="60"/>
    </location>
</feature>
<evidence type="ECO:0000313" key="2">
    <source>
        <dbReference type="EMBL" id="MCI90654.1"/>
    </source>
</evidence>
<feature type="non-terminal residue" evidence="2">
    <location>
        <position position="1"/>
    </location>
</feature>
<accession>A0A392VQI1</accession>
<feature type="region of interest" description="Disordered" evidence="1">
    <location>
        <begin position="1"/>
        <end position="60"/>
    </location>
</feature>
<feature type="compositionally biased region" description="Low complexity" evidence="1">
    <location>
        <begin position="38"/>
        <end position="47"/>
    </location>
</feature>
<proteinExistence type="predicted"/>
<dbReference type="EMBL" id="LXQA011250448">
    <property type="protein sequence ID" value="MCI90654.1"/>
    <property type="molecule type" value="Genomic_DNA"/>
</dbReference>
<reference evidence="2 3" key="1">
    <citation type="journal article" date="2018" name="Front. Plant Sci.">
        <title>Red Clover (Trifolium pratense) and Zigzag Clover (T. medium) - A Picture of Genomic Similarities and Differences.</title>
        <authorList>
            <person name="Dluhosova J."/>
            <person name="Istvanek J."/>
            <person name="Nedelnik J."/>
            <person name="Repkova J."/>
        </authorList>
    </citation>
    <scope>NUCLEOTIDE SEQUENCE [LARGE SCALE GENOMIC DNA]</scope>
    <source>
        <strain evidence="3">cv. 10/8</strain>
        <tissue evidence="2">Leaf</tissue>
    </source>
</reference>
<organism evidence="2 3">
    <name type="scientific">Trifolium medium</name>
    <dbReference type="NCBI Taxonomy" id="97028"/>
    <lineage>
        <taxon>Eukaryota</taxon>
        <taxon>Viridiplantae</taxon>
        <taxon>Streptophyta</taxon>
        <taxon>Embryophyta</taxon>
        <taxon>Tracheophyta</taxon>
        <taxon>Spermatophyta</taxon>
        <taxon>Magnoliopsida</taxon>
        <taxon>eudicotyledons</taxon>
        <taxon>Gunneridae</taxon>
        <taxon>Pentapetalae</taxon>
        <taxon>rosids</taxon>
        <taxon>fabids</taxon>
        <taxon>Fabales</taxon>
        <taxon>Fabaceae</taxon>
        <taxon>Papilionoideae</taxon>
        <taxon>50 kb inversion clade</taxon>
        <taxon>NPAAA clade</taxon>
        <taxon>Hologalegina</taxon>
        <taxon>IRL clade</taxon>
        <taxon>Trifolieae</taxon>
        <taxon>Trifolium</taxon>
    </lineage>
</organism>
<protein>
    <submittedName>
        <fullName evidence="2">Uncharacterized protein</fullName>
    </submittedName>
</protein>
<comment type="caution">
    <text evidence="2">The sequence shown here is derived from an EMBL/GenBank/DDBJ whole genome shotgun (WGS) entry which is preliminary data.</text>
</comment>
<name>A0A392VQI1_9FABA</name>
<sequence>PHNPTSSSMDKKQKQTLDEGSDKKRKNQKGYSKKWNTSGEVSSSQKPSSPPPSHRPTPPR</sequence>